<protein>
    <submittedName>
        <fullName evidence="2">Uncharacterized protein</fullName>
    </submittedName>
</protein>
<evidence type="ECO:0000313" key="2">
    <source>
        <dbReference type="EMBL" id="EUA46690.1"/>
    </source>
</evidence>
<sequence>MSVTPRRTVRVPGHEWDAGHSKAQDEGDNLTNVIRRLLRGYLSGSSIEYLATPNNPSISKPVSGITGRYEDVRKLYPAKHWRLEERDVSGYRPAGRR</sequence>
<evidence type="ECO:0000256" key="1">
    <source>
        <dbReference type="SAM" id="MobiDB-lite"/>
    </source>
</evidence>
<evidence type="ECO:0000313" key="3">
    <source>
        <dbReference type="Proteomes" id="UP000020103"/>
    </source>
</evidence>
<name>A0A829Q1Q7_9MYCO</name>
<reference evidence="2 3" key="1">
    <citation type="submission" date="2013-12" db="EMBL/GenBank/DDBJ databases">
        <authorList>
            <person name="Madinger N."/>
            <person name="Lenaerts A."/>
            <person name="Ordway D."/>
            <person name="DeGroote M.A."/>
            <person name="Parker T."/>
            <person name="Sizemore C."/>
            <person name="Tallon L.J."/>
            <person name="Sadzewicz L.K."/>
            <person name="Sengamalay N."/>
            <person name="Fraser C.M."/>
            <person name="Hine E."/>
            <person name="Shefchek K.A."/>
            <person name="Das S.P."/>
            <person name="Tettelin H."/>
        </authorList>
    </citation>
    <scope>NUCLEOTIDE SEQUENCE [LARGE SCALE GENOMIC DNA]</scope>
    <source>
        <strain evidence="2 3">21</strain>
    </source>
</reference>
<feature type="compositionally biased region" description="Basic and acidic residues" evidence="1">
    <location>
        <begin position="12"/>
        <end position="25"/>
    </location>
</feature>
<accession>A0A829Q1Q7</accession>
<dbReference type="EMBL" id="JAOF01000001">
    <property type="protein sequence ID" value="EUA46690.1"/>
    <property type="molecule type" value="Genomic_DNA"/>
</dbReference>
<organism evidence="2 3">
    <name type="scientific">Mycobacteroides abscessus 21</name>
    <dbReference type="NCBI Taxonomy" id="1299324"/>
    <lineage>
        <taxon>Bacteria</taxon>
        <taxon>Bacillati</taxon>
        <taxon>Actinomycetota</taxon>
        <taxon>Actinomycetes</taxon>
        <taxon>Mycobacteriales</taxon>
        <taxon>Mycobacteriaceae</taxon>
        <taxon>Mycobacteroides</taxon>
        <taxon>Mycobacteroides abscessus</taxon>
    </lineage>
</organism>
<dbReference type="AlphaFoldDB" id="A0A829Q1Q7"/>
<gene>
    <name evidence="2" type="ORF">I543_1140</name>
</gene>
<comment type="caution">
    <text evidence="2">The sequence shown here is derived from an EMBL/GenBank/DDBJ whole genome shotgun (WGS) entry which is preliminary data.</text>
</comment>
<dbReference type="Proteomes" id="UP000020103">
    <property type="component" value="Unassembled WGS sequence"/>
</dbReference>
<feature type="region of interest" description="Disordered" evidence="1">
    <location>
        <begin position="1"/>
        <end position="27"/>
    </location>
</feature>
<proteinExistence type="predicted"/>